<dbReference type="EMBL" id="JABFCX010000003">
    <property type="protein sequence ID" value="NNU17627.1"/>
    <property type="molecule type" value="Genomic_DNA"/>
</dbReference>
<dbReference type="SUPFAM" id="SSF46689">
    <property type="entry name" value="Homeodomain-like"/>
    <property type="match status" value="1"/>
</dbReference>
<dbReference type="InterPro" id="IPR009057">
    <property type="entry name" value="Homeodomain-like_sf"/>
</dbReference>
<dbReference type="SMART" id="SM00342">
    <property type="entry name" value="HTH_ARAC"/>
    <property type="match status" value="1"/>
</dbReference>
<evidence type="ECO:0000256" key="3">
    <source>
        <dbReference type="ARBA" id="ARBA00023163"/>
    </source>
</evidence>
<feature type="transmembrane region" description="Helical" evidence="4">
    <location>
        <begin position="188"/>
        <end position="207"/>
    </location>
</feature>
<organism evidence="6 7">
    <name type="scientific">Parvularcula mediterranea</name>
    <dbReference type="NCBI Taxonomy" id="2732508"/>
    <lineage>
        <taxon>Bacteria</taxon>
        <taxon>Pseudomonadati</taxon>
        <taxon>Pseudomonadota</taxon>
        <taxon>Alphaproteobacteria</taxon>
        <taxon>Parvularculales</taxon>
        <taxon>Parvularculaceae</taxon>
        <taxon>Parvularcula</taxon>
    </lineage>
</organism>
<dbReference type="InterPro" id="IPR018062">
    <property type="entry name" value="HTH_AraC-typ_CS"/>
</dbReference>
<dbReference type="GO" id="GO:0043565">
    <property type="term" value="F:sequence-specific DNA binding"/>
    <property type="evidence" value="ECO:0007669"/>
    <property type="project" value="InterPro"/>
</dbReference>
<evidence type="ECO:0000313" key="7">
    <source>
        <dbReference type="Proteomes" id="UP000536835"/>
    </source>
</evidence>
<dbReference type="Pfam" id="PF12833">
    <property type="entry name" value="HTH_18"/>
    <property type="match status" value="1"/>
</dbReference>
<feature type="transmembrane region" description="Helical" evidence="4">
    <location>
        <begin position="34"/>
        <end position="52"/>
    </location>
</feature>
<reference evidence="6 7" key="1">
    <citation type="submission" date="2020-05" db="EMBL/GenBank/DDBJ databases">
        <title>Parvularcula mediterraneae sp. nov., isolated from polypropylene straw from shallow seawater of the seashore of Laganas in Zakynthos island, Greece.</title>
        <authorList>
            <person name="Szabo I."/>
            <person name="Al-Omari J."/>
            <person name="Rado J."/>
            <person name="Szerdahelyi G.S."/>
        </authorList>
    </citation>
    <scope>NUCLEOTIDE SEQUENCE [LARGE SCALE GENOMIC DNA]</scope>
    <source>
        <strain evidence="6 7">ZS-1/3</strain>
    </source>
</reference>
<evidence type="ECO:0000313" key="6">
    <source>
        <dbReference type="EMBL" id="NNU17627.1"/>
    </source>
</evidence>
<feature type="transmembrane region" description="Helical" evidence="4">
    <location>
        <begin position="58"/>
        <end position="79"/>
    </location>
</feature>
<keyword evidence="2" id="KW-0238">DNA-binding</keyword>
<keyword evidence="3" id="KW-0804">Transcription</keyword>
<dbReference type="PANTHER" id="PTHR43280:SF29">
    <property type="entry name" value="ARAC-FAMILY TRANSCRIPTIONAL REGULATOR"/>
    <property type="match status" value="1"/>
</dbReference>
<feature type="transmembrane region" description="Helical" evidence="4">
    <location>
        <begin position="91"/>
        <end position="109"/>
    </location>
</feature>
<gene>
    <name evidence="6" type="ORF">HK107_14945</name>
</gene>
<feature type="transmembrane region" description="Helical" evidence="4">
    <location>
        <begin position="156"/>
        <end position="176"/>
    </location>
</feature>
<evidence type="ECO:0000256" key="2">
    <source>
        <dbReference type="ARBA" id="ARBA00023125"/>
    </source>
</evidence>
<feature type="domain" description="HTH araC/xylS-type" evidence="5">
    <location>
        <begin position="225"/>
        <end position="334"/>
    </location>
</feature>
<evidence type="ECO:0000256" key="1">
    <source>
        <dbReference type="ARBA" id="ARBA00023015"/>
    </source>
</evidence>
<evidence type="ECO:0000259" key="5">
    <source>
        <dbReference type="PROSITE" id="PS01124"/>
    </source>
</evidence>
<dbReference type="AlphaFoldDB" id="A0A7Y3RP13"/>
<accession>A0A7Y3RP13</accession>
<feature type="transmembrane region" description="Helical" evidence="4">
    <location>
        <begin position="6"/>
        <end position="27"/>
    </location>
</feature>
<keyword evidence="1" id="KW-0805">Transcription regulation</keyword>
<dbReference type="Gene3D" id="1.10.10.60">
    <property type="entry name" value="Homeodomain-like"/>
    <property type="match status" value="1"/>
</dbReference>
<dbReference type="PRINTS" id="PR00032">
    <property type="entry name" value="HTHARAC"/>
</dbReference>
<comment type="caution">
    <text evidence="6">The sequence shown here is derived from an EMBL/GenBank/DDBJ whole genome shotgun (WGS) entry which is preliminary data.</text>
</comment>
<dbReference type="InterPro" id="IPR018060">
    <property type="entry name" value="HTH_AraC"/>
</dbReference>
<keyword evidence="4" id="KW-1133">Transmembrane helix</keyword>
<dbReference type="GO" id="GO:0003700">
    <property type="term" value="F:DNA-binding transcription factor activity"/>
    <property type="evidence" value="ECO:0007669"/>
    <property type="project" value="InterPro"/>
</dbReference>
<dbReference type="PROSITE" id="PS00041">
    <property type="entry name" value="HTH_ARAC_FAMILY_1"/>
    <property type="match status" value="1"/>
</dbReference>
<name>A0A7Y3RP13_9PROT</name>
<protein>
    <submittedName>
        <fullName evidence="6">AraC family transcriptional regulator</fullName>
    </submittedName>
</protein>
<keyword evidence="4" id="KW-0812">Transmembrane</keyword>
<feature type="transmembrane region" description="Helical" evidence="4">
    <location>
        <begin position="115"/>
        <end position="135"/>
    </location>
</feature>
<proteinExistence type="predicted"/>
<keyword evidence="7" id="KW-1185">Reference proteome</keyword>
<dbReference type="Proteomes" id="UP000536835">
    <property type="component" value="Unassembled WGS sequence"/>
</dbReference>
<dbReference type="PANTHER" id="PTHR43280">
    <property type="entry name" value="ARAC-FAMILY TRANSCRIPTIONAL REGULATOR"/>
    <property type="match status" value="1"/>
</dbReference>
<sequence>MPEASPTVGFLAGIAFGSIALVALTLLRSGASRGTMIAGLIFCVATAIVVTEDLTESYAYHLAGFAAAVMTGALWAFALQLFGFRTSPQRLWTPMAVLLAVNAAAHVIPEVHDPALLVQRTLIAVFGIGVLILVLRSEADDLDPVRRRIRRPFVALIGLWTALAPTLGTLSGLGLLPRELILLDEIGNAVMCFLGALLFTVPQRALFAPPEKEKPRPAQPEGDDAQLLAKLDNAMTHEKAWLEEGLTVGGLAEKLGVPEHRLRPVINQQLGHRNFAAFINRHRLEEAKRRLSSPDHKGETVASIAYAVGFGSLGPFGRAFKDATGMTPTAYRKANSQSPMSES</sequence>
<evidence type="ECO:0000256" key="4">
    <source>
        <dbReference type="SAM" id="Phobius"/>
    </source>
</evidence>
<keyword evidence="4" id="KW-0472">Membrane</keyword>
<dbReference type="PROSITE" id="PS01124">
    <property type="entry name" value="HTH_ARAC_FAMILY_2"/>
    <property type="match status" value="1"/>
</dbReference>
<dbReference type="RefSeq" id="WP_173201229.1">
    <property type="nucleotide sequence ID" value="NZ_JABFCX010000003.1"/>
</dbReference>
<dbReference type="InterPro" id="IPR020449">
    <property type="entry name" value="Tscrpt_reg_AraC-type_HTH"/>
</dbReference>